<gene>
    <name evidence="2" type="ORF">K5I29_11075</name>
</gene>
<keyword evidence="3" id="KW-1185">Reference proteome</keyword>
<name>A0ABY6LXG5_9FLAO</name>
<dbReference type="Proteomes" id="UP001163328">
    <property type="component" value="Chromosome"/>
</dbReference>
<dbReference type="RefSeq" id="WP_264433358.1">
    <property type="nucleotide sequence ID" value="NZ_CP081495.1"/>
</dbReference>
<proteinExistence type="predicted"/>
<accession>A0ABY6LXG5</accession>
<organism evidence="2 3">
    <name type="scientific">Flavobacterium agricola</name>
    <dbReference type="NCBI Taxonomy" id="2870839"/>
    <lineage>
        <taxon>Bacteria</taxon>
        <taxon>Pseudomonadati</taxon>
        <taxon>Bacteroidota</taxon>
        <taxon>Flavobacteriia</taxon>
        <taxon>Flavobacteriales</taxon>
        <taxon>Flavobacteriaceae</taxon>
        <taxon>Flavobacterium</taxon>
    </lineage>
</organism>
<reference evidence="2" key="1">
    <citation type="submission" date="2021-08" db="EMBL/GenBank/DDBJ databases">
        <title>Flavobacterium sp. strain CC-SYL302.</title>
        <authorList>
            <person name="Lin S.-Y."/>
            <person name="Lee T.-H."/>
            <person name="Young C.-C."/>
        </authorList>
    </citation>
    <scope>NUCLEOTIDE SEQUENCE</scope>
    <source>
        <strain evidence="2">CC-SYL302</strain>
    </source>
</reference>
<sequence>MNIYIFALAFCVFLNITYWISSYEKVFNYKATLGWMQPHFANSALKNCVPLALLLLIGFEVLTAVFSALGLFYLLLYKTPEFVVYANYLNLICLFLMLIAQRLAKDFDGARTIVIYLIPSLLALLYV</sequence>
<keyword evidence="1" id="KW-0812">Transmembrane</keyword>
<protein>
    <submittedName>
        <fullName evidence="2">DoxX family protein</fullName>
    </submittedName>
</protein>
<feature type="transmembrane region" description="Helical" evidence="1">
    <location>
        <begin position="82"/>
        <end position="103"/>
    </location>
</feature>
<dbReference type="EMBL" id="CP081495">
    <property type="protein sequence ID" value="UYW01025.1"/>
    <property type="molecule type" value="Genomic_DNA"/>
</dbReference>
<feature type="transmembrane region" description="Helical" evidence="1">
    <location>
        <begin position="51"/>
        <end position="75"/>
    </location>
</feature>
<evidence type="ECO:0000313" key="2">
    <source>
        <dbReference type="EMBL" id="UYW01025.1"/>
    </source>
</evidence>
<evidence type="ECO:0000313" key="3">
    <source>
        <dbReference type="Proteomes" id="UP001163328"/>
    </source>
</evidence>
<evidence type="ECO:0000256" key="1">
    <source>
        <dbReference type="SAM" id="Phobius"/>
    </source>
</evidence>
<feature type="transmembrane region" description="Helical" evidence="1">
    <location>
        <begin position="109"/>
        <end position="126"/>
    </location>
</feature>
<keyword evidence="1" id="KW-0472">Membrane</keyword>
<keyword evidence="1" id="KW-1133">Transmembrane helix</keyword>